<keyword evidence="1" id="KW-0472">Membrane</keyword>
<proteinExistence type="predicted"/>
<feature type="chain" id="PRO_5021394037" description="Methyltransferase" evidence="2">
    <location>
        <begin position="29"/>
        <end position="70"/>
    </location>
</feature>
<gene>
    <name evidence="3" type="ORF">EZ216_15685</name>
</gene>
<feature type="transmembrane region" description="Helical" evidence="1">
    <location>
        <begin position="44"/>
        <end position="66"/>
    </location>
</feature>
<evidence type="ECO:0000313" key="3">
    <source>
        <dbReference type="EMBL" id="TFY99003.1"/>
    </source>
</evidence>
<dbReference type="Pfam" id="PF05356">
    <property type="entry name" value="Phage_Coat_B"/>
    <property type="match status" value="1"/>
</dbReference>
<keyword evidence="1" id="KW-1133">Transmembrane helix</keyword>
<accession>A0A4Z0BKP6</accession>
<evidence type="ECO:0000313" key="4">
    <source>
        <dbReference type="Proteomes" id="UP000297839"/>
    </source>
</evidence>
<dbReference type="InterPro" id="IPR008020">
    <property type="entry name" value="G8P"/>
</dbReference>
<evidence type="ECO:0008006" key="5">
    <source>
        <dbReference type="Google" id="ProtNLM"/>
    </source>
</evidence>
<dbReference type="RefSeq" id="WP_135250722.1">
    <property type="nucleotide sequence ID" value="NZ_SMLK01000005.1"/>
</dbReference>
<dbReference type="SUPFAM" id="SSF57987">
    <property type="entry name" value="Inovirus (filamentous phage) major coat protein"/>
    <property type="match status" value="1"/>
</dbReference>
<keyword evidence="4" id="KW-1185">Reference proteome</keyword>
<reference evidence="3 4" key="1">
    <citation type="submission" date="2019-03" db="EMBL/GenBank/DDBJ databases">
        <title>Ramlibacter sp. 18x22-1, whole genome shotgun sequence.</title>
        <authorList>
            <person name="Zhang X."/>
            <person name="Feng G."/>
            <person name="Zhu H."/>
        </authorList>
    </citation>
    <scope>NUCLEOTIDE SEQUENCE [LARGE SCALE GENOMIC DNA]</scope>
    <source>
        <strain evidence="3 4">18x22-1</strain>
    </source>
</reference>
<sequence length="70" mass="7426">MLKTFRDRAMAMFAALFVFAFASPAAMAAIDTTATVGELNDVKTAVSAVGIAVLSIAVGIMLYKWVKRAL</sequence>
<dbReference type="EMBL" id="SMLK01000005">
    <property type="protein sequence ID" value="TFY99003.1"/>
    <property type="molecule type" value="Genomic_DNA"/>
</dbReference>
<organism evidence="3 4">
    <name type="scientific">Ramlibacter humi</name>
    <dbReference type="NCBI Taxonomy" id="2530451"/>
    <lineage>
        <taxon>Bacteria</taxon>
        <taxon>Pseudomonadati</taxon>
        <taxon>Pseudomonadota</taxon>
        <taxon>Betaproteobacteria</taxon>
        <taxon>Burkholderiales</taxon>
        <taxon>Comamonadaceae</taxon>
        <taxon>Ramlibacter</taxon>
    </lineage>
</organism>
<dbReference type="AlphaFoldDB" id="A0A4Z0BKP6"/>
<evidence type="ECO:0000256" key="1">
    <source>
        <dbReference type="SAM" id="Phobius"/>
    </source>
</evidence>
<evidence type="ECO:0000256" key="2">
    <source>
        <dbReference type="SAM" id="SignalP"/>
    </source>
</evidence>
<comment type="caution">
    <text evidence="3">The sequence shown here is derived from an EMBL/GenBank/DDBJ whole genome shotgun (WGS) entry which is preliminary data.</text>
</comment>
<dbReference type="Proteomes" id="UP000297839">
    <property type="component" value="Unassembled WGS sequence"/>
</dbReference>
<feature type="signal peptide" evidence="2">
    <location>
        <begin position="1"/>
        <end position="28"/>
    </location>
</feature>
<keyword evidence="2" id="KW-0732">Signal</keyword>
<protein>
    <recommendedName>
        <fullName evidence="5">Methyltransferase</fullName>
    </recommendedName>
</protein>
<name>A0A4Z0BKP6_9BURK</name>
<keyword evidence="1" id="KW-0812">Transmembrane</keyword>